<dbReference type="PANTHER" id="PTHR33540:SF2">
    <property type="entry name" value="TRNA THREONYLCARBAMOYLADENOSINE BIOSYNTHESIS PROTEIN TSAE"/>
    <property type="match status" value="1"/>
</dbReference>
<dbReference type="NCBIfam" id="TIGR00150">
    <property type="entry name" value="T6A_YjeE"/>
    <property type="match status" value="1"/>
</dbReference>
<keyword evidence="5" id="KW-0819">tRNA processing</keyword>
<comment type="caution">
    <text evidence="11">The sequence shown here is derived from an EMBL/GenBank/DDBJ whole genome shotgun (WGS) entry which is preliminary data.</text>
</comment>
<evidence type="ECO:0000256" key="2">
    <source>
        <dbReference type="ARBA" id="ARBA00007599"/>
    </source>
</evidence>
<comment type="similarity">
    <text evidence="2">Belongs to the TsaE family.</text>
</comment>
<keyword evidence="7" id="KW-0547">Nucleotide-binding</keyword>
<evidence type="ECO:0000256" key="4">
    <source>
        <dbReference type="ARBA" id="ARBA00022490"/>
    </source>
</evidence>
<evidence type="ECO:0000256" key="9">
    <source>
        <dbReference type="ARBA" id="ARBA00022842"/>
    </source>
</evidence>
<keyword evidence="6" id="KW-0479">Metal-binding</keyword>
<name>A0ABS3AS57_9BACT</name>
<comment type="subcellular location">
    <subcellularLocation>
        <location evidence="1">Cytoplasm</location>
    </subcellularLocation>
</comment>
<evidence type="ECO:0000256" key="1">
    <source>
        <dbReference type="ARBA" id="ARBA00004496"/>
    </source>
</evidence>
<dbReference type="InterPro" id="IPR003442">
    <property type="entry name" value="T6A_TsaE"/>
</dbReference>
<sequence length="153" mass="17210">MDNHLRKTQTHSPEETLQLGANFASLVAPGSVLCFYGDLGAGKTTFIKGFIQRVTGGKNTKVTSPTFNYMNVYEGACSVFHFDLYRIQSEEEFCAMGFEDFFYAGGICCIEWSEHIANILPSNRVSITINHLAEEVREIVIDHTKPMYEQIIV</sequence>
<dbReference type="EMBL" id="JAFITR010000124">
    <property type="protein sequence ID" value="MBN4067369.1"/>
    <property type="molecule type" value="Genomic_DNA"/>
</dbReference>
<dbReference type="Gene3D" id="3.40.50.300">
    <property type="entry name" value="P-loop containing nucleotide triphosphate hydrolases"/>
    <property type="match status" value="1"/>
</dbReference>
<evidence type="ECO:0000256" key="5">
    <source>
        <dbReference type="ARBA" id="ARBA00022694"/>
    </source>
</evidence>
<evidence type="ECO:0000256" key="8">
    <source>
        <dbReference type="ARBA" id="ARBA00022840"/>
    </source>
</evidence>
<accession>A0ABS3AS57</accession>
<keyword evidence="12" id="KW-1185">Reference proteome</keyword>
<dbReference type="SUPFAM" id="SSF52540">
    <property type="entry name" value="P-loop containing nucleoside triphosphate hydrolases"/>
    <property type="match status" value="1"/>
</dbReference>
<keyword evidence="4" id="KW-0963">Cytoplasm</keyword>
<dbReference type="PANTHER" id="PTHR33540">
    <property type="entry name" value="TRNA THREONYLCARBAMOYLADENOSINE BIOSYNTHESIS PROTEIN TSAE"/>
    <property type="match status" value="1"/>
</dbReference>
<keyword evidence="9" id="KW-0460">Magnesium</keyword>
<evidence type="ECO:0000256" key="7">
    <source>
        <dbReference type="ARBA" id="ARBA00022741"/>
    </source>
</evidence>
<protein>
    <recommendedName>
        <fullName evidence="3">tRNA threonylcarbamoyladenosine biosynthesis protein TsaE</fullName>
    </recommendedName>
    <alternativeName>
        <fullName evidence="10">t(6)A37 threonylcarbamoyladenosine biosynthesis protein TsaE</fullName>
    </alternativeName>
</protein>
<evidence type="ECO:0000313" key="11">
    <source>
        <dbReference type="EMBL" id="MBN4067369.1"/>
    </source>
</evidence>
<evidence type="ECO:0000256" key="10">
    <source>
        <dbReference type="ARBA" id="ARBA00032441"/>
    </source>
</evidence>
<dbReference type="Pfam" id="PF02367">
    <property type="entry name" value="TsaE"/>
    <property type="match status" value="1"/>
</dbReference>
<evidence type="ECO:0000313" key="12">
    <source>
        <dbReference type="Proteomes" id="UP000722121"/>
    </source>
</evidence>
<organism evidence="11 12">
    <name type="scientific">Simkania negevensis</name>
    <dbReference type="NCBI Taxonomy" id="83561"/>
    <lineage>
        <taxon>Bacteria</taxon>
        <taxon>Pseudomonadati</taxon>
        <taxon>Chlamydiota</taxon>
        <taxon>Chlamydiia</taxon>
        <taxon>Parachlamydiales</taxon>
        <taxon>Simkaniaceae</taxon>
        <taxon>Simkania</taxon>
    </lineage>
</organism>
<keyword evidence="8" id="KW-0067">ATP-binding</keyword>
<evidence type="ECO:0000256" key="6">
    <source>
        <dbReference type="ARBA" id="ARBA00022723"/>
    </source>
</evidence>
<dbReference type="InterPro" id="IPR027417">
    <property type="entry name" value="P-loop_NTPase"/>
</dbReference>
<gene>
    <name evidence="11" type="primary">tsaE</name>
    <name evidence="11" type="ORF">JYU14_04730</name>
</gene>
<reference evidence="11 12" key="1">
    <citation type="submission" date="2021-02" db="EMBL/GenBank/DDBJ databases">
        <title>Activity-based single-cell genomes from oceanic crustal fluid captures similar information to metagenomic and metatranscriptomic surveys with orders of magnitude less sampling.</title>
        <authorList>
            <person name="D'Angelo T.S."/>
            <person name="Orcutt B.N."/>
        </authorList>
    </citation>
    <scope>NUCLEOTIDE SEQUENCE [LARGE SCALE GENOMIC DNA]</scope>
    <source>
        <strain evidence="11">AH-315-G07</strain>
    </source>
</reference>
<dbReference type="Proteomes" id="UP000722121">
    <property type="component" value="Unassembled WGS sequence"/>
</dbReference>
<proteinExistence type="inferred from homology"/>
<evidence type="ECO:0000256" key="3">
    <source>
        <dbReference type="ARBA" id="ARBA00019010"/>
    </source>
</evidence>